<comment type="caution">
    <text evidence="3">The sequence shown here is derived from an EMBL/GenBank/DDBJ whole genome shotgun (WGS) entry which is preliminary data.</text>
</comment>
<dbReference type="InterPro" id="IPR018228">
    <property type="entry name" value="DNase_TatD-rel_CS"/>
</dbReference>
<evidence type="ECO:0000313" key="3">
    <source>
        <dbReference type="EMBL" id="MFD1145394.1"/>
    </source>
</evidence>
<dbReference type="PANTHER" id="PTHR46124">
    <property type="entry name" value="D-AMINOACYL-TRNA DEACYLASE"/>
    <property type="match status" value="1"/>
</dbReference>
<evidence type="ECO:0000313" key="4">
    <source>
        <dbReference type="Proteomes" id="UP001597116"/>
    </source>
</evidence>
<dbReference type="PIRSF" id="PIRSF005902">
    <property type="entry name" value="DNase_TatD"/>
    <property type="match status" value="1"/>
</dbReference>
<dbReference type="RefSeq" id="WP_379885689.1">
    <property type="nucleotide sequence ID" value="NZ_JBHTLP010000044.1"/>
</dbReference>
<reference evidence="4" key="1">
    <citation type="journal article" date="2019" name="Int. J. Syst. Evol. Microbiol.">
        <title>The Global Catalogue of Microorganisms (GCM) 10K type strain sequencing project: providing services to taxonomists for standard genome sequencing and annotation.</title>
        <authorList>
            <consortium name="The Broad Institute Genomics Platform"/>
            <consortium name="The Broad Institute Genome Sequencing Center for Infectious Disease"/>
            <person name="Wu L."/>
            <person name="Ma J."/>
        </authorList>
    </citation>
    <scope>NUCLEOTIDE SEQUENCE [LARGE SCALE GENOMIC DNA]</scope>
    <source>
        <strain evidence="4">CCUG 55608</strain>
    </source>
</reference>
<proteinExistence type="inferred from homology"/>
<evidence type="ECO:0000256" key="1">
    <source>
        <dbReference type="ARBA" id="ARBA00009275"/>
    </source>
</evidence>
<dbReference type="Gene3D" id="3.20.20.140">
    <property type="entry name" value="Metal-dependent hydrolases"/>
    <property type="match status" value="1"/>
</dbReference>
<accession>A0ABW3QMR1</accession>
<name>A0ABW3QMR1_9BACT</name>
<keyword evidence="4" id="KW-1185">Reference proteome</keyword>
<evidence type="ECO:0000256" key="2">
    <source>
        <dbReference type="ARBA" id="ARBA00022801"/>
    </source>
</evidence>
<dbReference type="InterPro" id="IPR001130">
    <property type="entry name" value="TatD-like"/>
</dbReference>
<protein>
    <submittedName>
        <fullName evidence="3">TatD family hydrolase</fullName>
    </submittedName>
</protein>
<comment type="similarity">
    <text evidence="1">Belongs to the metallo-dependent hydrolases superfamily. TatD-type hydrolase family.</text>
</comment>
<dbReference type="Proteomes" id="UP001597116">
    <property type="component" value="Unassembled WGS sequence"/>
</dbReference>
<gene>
    <name evidence="3" type="ORF">ACFQ4C_29985</name>
</gene>
<dbReference type="PANTHER" id="PTHR46124:SF2">
    <property type="entry name" value="D-AMINOACYL-TRNA DEACYLASE"/>
    <property type="match status" value="1"/>
</dbReference>
<dbReference type="GO" id="GO:0016787">
    <property type="term" value="F:hydrolase activity"/>
    <property type="evidence" value="ECO:0007669"/>
    <property type="project" value="UniProtKB-KW"/>
</dbReference>
<sequence length="247" mass="28222">MIIDTHCHLDFYKNPLEFARKYENLGYIIIGVTNLPSYFEQGSKFLTSFKRIRLSLGLHPLESDKHTKGELEKFQYFAPSTSYIGEVGLDFSSEGYKTKNKQLNSFQFAMEVISNTNKLVTLHSRRAEKEVFQILLNKKIHNAIFHWYSGPLGLIQDIADAGYYFSINPAMINSPNGRKIIEKIPPHSWLTETDGPYVEVNGRSIIPEDINLVHDYLALLRGTSKAQSINIVKNNFYKLISVISNKA</sequence>
<dbReference type="EMBL" id="JBHTLP010000044">
    <property type="protein sequence ID" value="MFD1145394.1"/>
    <property type="molecule type" value="Genomic_DNA"/>
</dbReference>
<keyword evidence="2 3" id="KW-0378">Hydrolase</keyword>
<dbReference type="PROSITE" id="PS01137">
    <property type="entry name" value="TATD_1"/>
    <property type="match status" value="1"/>
</dbReference>
<organism evidence="3 4">
    <name type="scientific">Larkinella insperata</name>
    <dbReference type="NCBI Taxonomy" id="332158"/>
    <lineage>
        <taxon>Bacteria</taxon>
        <taxon>Pseudomonadati</taxon>
        <taxon>Bacteroidota</taxon>
        <taxon>Cytophagia</taxon>
        <taxon>Cytophagales</taxon>
        <taxon>Spirosomataceae</taxon>
        <taxon>Larkinella</taxon>
    </lineage>
</organism>
<dbReference type="SUPFAM" id="SSF51556">
    <property type="entry name" value="Metallo-dependent hydrolases"/>
    <property type="match status" value="1"/>
</dbReference>
<dbReference type="Pfam" id="PF01026">
    <property type="entry name" value="TatD_DNase"/>
    <property type="match status" value="1"/>
</dbReference>
<dbReference type="InterPro" id="IPR032466">
    <property type="entry name" value="Metal_Hydrolase"/>
</dbReference>